<dbReference type="EMBL" id="JANPWB010000014">
    <property type="protein sequence ID" value="KAJ1099584.1"/>
    <property type="molecule type" value="Genomic_DNA"/>
</dbReference>
<dbReference type="Proteomes" id="UP001066276">
    <property type="component" value="Chromosome 10"/>
</dbReference>
<proteinExistence type="predicted"/>
<name>A0AAV7M924_PLEWA</name>
<dbReference type="AlphaFoldDB" id="A0AAV7M924"/>
<comment type="caution">
    <text evidence="2">The sequence shown here is derived from an EMBL/GenBank/DDBJ whole genome shotgun (WGS) entry which is preliminary data.</text>
</comment>
<keyword evidence="3" id="KW-1185">Reference proteome</keyword>
<accession>A0AAV7M924</accession>
<evidence type="ECO:0000256" key="1">
    <source>
        <dbReference type="SAM" id="Coils"/>
    </source>
</evidence>
<keyword evidence="1" id="KW-0175">Coiled coil</keyword>
<gene>
    <name evidence="2" type="ORF">NDU88_004683</name>
</gene>
<organism evidence="2 3">
    <name type="scientific">Pleurodeles waltl</name>
    <name type="common">Iberian ribbed newt</name>
    <dbReference type="NCBI Taxonomy" id="8319"/>
    <lineage>
        <taxon>Eukaryota</taxon>
        <taxon>Metazoa</taxon>
        <taxon>Chordata</taxon>
        <taxon>Craniata</taxon>
        <taxon>Vertebrata</taxon>
        <taxon>Euteleostomi</taxon>
        <taxon>Amphibia</taxon>
        <taxon>Batrachia</taxon>
        <taxon>Caudata</taxon>
        <taxon>Salamandroidea</taxon>
        <taxon>Salamandridae</taxon>
        <taxon>Pleurodelinae</taxon>
        <taxon>Pleurodeles</taxon>
    </lineage>
</organism>
<feature type="coiled-coil region" evidence="1">
    <location>
        <begin position="5"/>
        <end position="32"/>
    </location>
</feature>
<evidence type="ECO:0000313" key="3">
    <source>
        <dbReference type="Proteomes" id="UP001066276"/>
    </source>
</evidence>
<protein>
    <submittedName>
        <fullName evidence="2">Uncharacterized protein</fullName>
    </submittedName>
</protein>
<sequence length="161" mass="18314">MSVTQETLDDFMRNLEKKLVKMEEDITTKKQRKFIRDFKDYQAGRILTFHRKYDHMYKEEASEVGVKNLEITAGSTEELLESDVSDGNLSDVSDTIVSKGVTQDEISVNEDEILNLEGLGISLDDPCPSNLKPKSTFLPAIQCDAINVLEREVIKQLKEKN</sequence>
<reference evidence="2" key="1">
    <citation type="journal article" date="2022" name="bioRxiv">
        <title>Sequencing and chromosome-scale assembly of the giantPleurodeles waltlgenome.</title>
        <authorList>
            <person name="Brown T."/>
            <person name="Elewa A."/>
            <person name="Iarovenko S."/>
            <person name="Subramanian E."/>
            <person name="Araus A.J."/>
            <person name="Petzold A."/>
            <person name="Susuki M."/>
            <person name="Suzuki K.-i.T."/>
            <person name="Hayashi T."/>
            <person name="Toyoda A."/>
            <person name="Oliveira C."/>
            <person name="Osipova E."/>
            <person name="Leigh N.D."/>
            <person name="Simon A."/>
            <person name="Yun M.H."/>
        </authorList>
    </citation>
    <scope>NUCLEOTIDE SEQUENCE</scope>
    <source>
        <strain evidence="2">20211129_DDA</strain>
        <tissue evidence="2">Liver</tissue>
    </source>
</reference>
<evidence type="ECO:0000313" key="2">
    <source>
        <dbReference type="EMBL" id="KAJ1099584.1"/>
    </source>
</evidence>